<evidence type="ECO:0000313" key="2">
    <source>
        <dbReference type="EMBL" id="CAF1030825.1"/>
    </source>
</evidence>
<dbReference type="Proteomes" id="UP000663844">
    <property type="component" value="Unassembled WGS sequence"/>
</dbReference>
<name>A0A814J020_9BILA</name>
<organism evidence="2 4">
    <name type="scientific">Adineta steineri</name>
    <dbReference type="NCBI Taxonomy" id="433720"/>
    <lineage>
        <taxon>Eukaryota</taxon>
        <taxon>Metazoa</taxon>
        <taxon>Spiralia</taxon>
        <taxon>Gnathifera</taxon>
        <taxon>Rotifera</taxon>
        <taxon>Eurotatoria</taxon>
        <taxon>Bdelloidea</taxon>
        <taxon>Adinetida</taxon>
        <taxon>Adinetidae</taxon>
        <taxon>Adineta</taxon>
    </lineage>
</organism>
<evidence type="ECO:0000313" key="3">
    <source>
        <dbReference type="EMBL" id="CAF4344384.1"/>
    </source>
</evidence>
<evidence type="ECO:0000256" key="1">
    <source>
        <dbReference type="SAM" id="MobiDB-lite"/>
    </source>
</evidence>
<dbReference type="AlphaFoldDB" id="A0A814J020"/>
<reference evidence="2" key="1">
    <citation type="submission" date="2021-02" db="EMBL/GenBank/DDBJ databases">
        <authorList>
            <person name="Nowell W R."/>
        </authorList>
    </citation>
    <scope>NUCLEOTIDE SEQUENCE</scope>
</reference>
<evidence type="ECO:0000313" key="4">
    <source>
        <dbReference type="Proteomes" id="UP000663845"/>
    </source>
</evidence>
<feature type="compositionally biased region" description="Basic and acidic residues" evidence="1">
    <location>
        <begin position="49"/>
        <end position="59"/>
    </location>
</feature>
<accession>A0A814J020</accession>
<dbReference type="EMBL" id="CAJNOG010000166">
    <property type="protein sequence ID" value="CAF1030825.1"/>
    <property type="molecule type" value="Genomic_DNA"/>
</dbReference>
<feature type="region of interest" description="Disordered" evidence="1">
    <location>
        <begin position="1"/>
        <end position="74"/>
    </location>
</feature>
<dbReference type="Proteomes" id="UP000663845">
    <property type="component" value="Unassembled WGS sequence"/>
</dbReference>
<protein>
    <submittedName>
        <fullName evidence="2">Uncharacterized protein</fullName>
    </submittedName>
</protein>
<feature type="compositionally biased region" description="Basic and acidic residues" evidence="1">
    <location>
        <begin position="24"/>
        <end position="41"/>
    </location>
</feature>
<gene>
    <name evidence="2" type="ORF">JYZ213_LOCUS17589</name>
    <name evidence="3" type="ORF">OXD698_LOCUS48414</name>
</gene>
<sequence length="74" mass="8217">MTKMGQAEGRPDAGQRGTAAQIRQYDDLNNRTKLNSAERKTVNGVIHSPDLKHTPKLDKPLNQLATKHPNAFPK</sequence>
<dbReference type="EMBL" id="CAJOAZ010020248">
    <property type="protein sequence ID" value="CAF4344384.1"/>
    <property type="molecule type" value="Genomic_DNA"/>
</dbReference>
<comment type="caution">
    <text evidence="2">The sequence shown here is derived from an EMBL/GenBank/DDBJ whole genome shotgun (WGS) entry which is preliminary data.</text>
</comment>
<proteinExistence type="predicted"/>